<dbReference type="GO" id="GO:0030141">
    <property type="term" value="C:secretory granule"/>
    <property type="evidence" value="ECO:0007669"/>
    <property type="project" value="TreeGrafter"/>
</dbReference>
<evidence type="ECO:0000256" key="3">
    <source>
        <dbReference type="ARBA" id="ARBA00022525"/>
    </source>
</evidence>
<accession>A0AAD9DV64</accession>
<reference evidence="9" key="1">
    <citation type="submission" date="2023-03" db="EMBL/GenBank/DDBJ databases">
        <title>Electrophorus voltai genome.</title>
        <authorList>
            <person name="Bian C."/>
        </authorList>
    </citation>
    <scope>NUCLEOTIDE SEQUENCE</scope>
    <source>
        <strain evidence="9">CB-2022</strain>
        <tissue evidence="9">Muscle</tissue>
    </source>
</reference>
<dbReference type="Pfam" id="PF01296">
    <property type="entry name" value="Galanin"/>
    <property type="match status" value="1"/>
</dbReference>
<sequence length="118" mass="13349">MSMSCILLCACLCVLSAQLRTHGMALTGPEKRGWTLNSAGYLLGPYAHRTLMVRHGAAQDKRSSWEERDMHSSLSTHQPSHNESYLQSLLELLMYLRIKENGMTEDFNSSIFNDDITQ</sequence>
<dbReference type="SMART" id="SM00071">
    <property type="entry name" value="Galanin"/>
    <property type="match status" value="1"/>
</dbReference>
<protein>
    <recommendedName>
        <fullName evidence="8">Galanin domain-containing protein</fullName>
    </recommendedName>
</protein>
<feature type="region of interest" description="Disordered" evidence="6">
    <location>
        <begin position="62"/>
        <end position="81"/>
    </location>
</feature>
<comment type="caution">
    <text evidence="9">The sequence shown here is derived from an EMBL/GenBank/DDBJ whole genome shotgun (WGS) entry which is preliminary data.</text>
</comment>
<keyword evidence="3" id="KW-0964">Secreted</keyword>
<dbReference type="GO" id="GO:0007218">
    <property type="term" value="P:neuropeptide signaling pathway"/>
    <property type="evidence" value="ECO:0007669"/>
    <property type="project" value="UniProtKB-KW"/>
</dbReference>
<evidence type="ECO:0000313" key="10">
    <source>
        <dbReference type="Proteomes" id="UP001239994"/>
    </source>
</evidence>
<dbReference type="GO" id="GO:0031763">
    <property type="term" value="F:galanin receptor binding"/>
    <property type="evidence" value="ECO:0007669"/>
    <property type="project" value="TreeGrafter"/>
</dbReference>
<keyword evidence="5" id="KW-0527">Neuropeptide</keyword>
<evidence type="ECO:0000256" key="4">
    <source>
        <dbReference type="ARBA" id="ARBA00022702"/>
    </source>
</evidence>
<evidence type="ECO:0000256" key="5">
    <source>
        <dbReference type="ARBA" id="ARBA00023320"/>
    </source>
</evidence>
<dbReference type="GO" id="GO:0005184">
    <property type="term" value="F:neuropeptide hormone activity"/>
    <property type="evidence" value="ECO:0007669"/>
    <property type="project" value="TreeGrafter"/>
</dbReference>
<feature type="chain" id="PRO_5042180073" description="Galanin domain-containing protein" evidence="7">
    <location>
        <begin position="18"/>
        <end position="118"/>
    </location>
</feature>
<evidence type="ECO:0000256" key="2">
    <source>
        <dbReference type="ARBA" id="ARBA00006871"/>
    </source>
</evidence>
<feature type="compositionally biased region" description="Basic and acidic residues" evidence="6">
    <location>
        <begin position="62"/>
        <end position="71"/>
    </location>
</feature>
<keyword evidence="4" id="KW-0372">Hormone</keyword>
<dbReference type="PANTHER" id="PTHR16839:SF1">
    <property type="entry name" value="GALANIN PEPTIDES"/>
    <property type="match status" value="1"/>
</dbReference>
<comment type="subcellular location">
    <subcellularLocation>
        <location evidence="1">Secreted</location>
    </subcellularLocation>
</comment>
<evidence type="ECO:0000256" key="7">
    <source>
        <dbReference type="SAM" id="SignalP"/>
    </source>
</evidence>
<gene>
    <name evidence="9" type="ORF">P4O66_010891</name>
</gene>
<comment type="similarity">
    <text evidence="2">Belongs to the galanin family.</text>
</comment>
<proteinExistence type="inferred from homology"/>
<feature type="domain" description="Galanin" evidence="8">
    <location>
        <begin position="33"/>
        <end position="45"/>
    </location>
</feature>
<dbReference type="InterPro" id="IPR008175">
    <property type="entry name" value="Galanin_pre"/>
</dbReference>
<dbReference type="GO" id="GO:0005615">
    <property type="term" value="C:extracellular space"/>
    <property type="evidence" value="ECO:0007669"/>
    <property type="project" value="TreeGrafter"/>
</dbReference>
<keyword evidence="10" id="KW-1185">Reference proteome</keyword>
<feature type="compositionally biased region" description="Polar residues" evidence="6">
    <location>
        <begin position="72"/>
        <end position="81"/>
    </location>
</feature>
<dbReference type="InterPro" id="IPR008174">
    <property type="entry name" value="Galanin"/>
</dbReference>
<evidence type="ECO:0000313" key="9">
    <source>
        <dbReference type="EMBL" id="KAK1793969.1"/>
    </source>
</evidence>
<evidence type="ECO:0000256" key="1">
    <source>
        <dbReference type="ARBA" id="ARBA00004613"/>
    </source>
</evidence>
<dbReference type="Proteomes" id="UP001239994">
    <property type="component" value="Unassembled WGS sequence"/>
</dbReference>
<keyword evidence="7" id="KW-0732">Signal</keyword>
<dbReference type="EMBL" id="JAROKS010000017">
    <property type="protein sequence ID" value="KAK1793969.1"/>
    <property type="molecule type" value="Genomic_DNA"/>
</dbReference>
<name>A0AAD9DV64_9TELE</name>
<dbReference type="PROSITE" id="PS00861">
    <property type="entry name" value="GALANIN"/>
    <property type="match status" value="1"/>
</dbReference>
<organism evidence="9 10">
    <name type="scientific">Electrophorus voltai</name>
    <dbReference type="NCBI Taxonomy" id="2609070"/>
    <lineage>
        <taxon>Eukaryota</taxon>
        <taxon>Metazoa</taxon>
        <taxon>Chordata</taxon>
        <taxon>Craniata</taxon>
        <taxon>Vertebrata</taxon>
        <taxon>Euteleostomi</taxon>
        <taxon>Actinopterygii</taxon>
        <taxon>Neopterygii</taxon>
        <taxon>Teleostei</taxon>
        <taxon>Ostariophysi</taxon>
        <taxon>Gymnotiformes</taxon>
        <taxon>Gymnotoidei</taxon>
        <taxon>Gymnotidae</taxon>
        <taxon>Electrophorus</taxon>
    </lineage>
</organism>
<evidence type="ECO:0000259" key="8">
    <source>
        <dbReference type="PROSITE" id="PS00861"/>
    </source>
</evidence>
<feature type="signal peptide" evidence="7">
    <location>
        <begin position="1"/>
        <end position="17"/>
    </location>
</feature>
<dbReference type="PANTHER" id="PTHR16839">
    <property type="entry name" value="GALANIN"/>
    <property type="match status" value="1"/>
</dbReference>
<evidence type="ECO:0000256" key="6">
    <source>
        <dbReference type="SAM" id="MobiDB-lite"/>
    </source>
</evidence>
<dbReference type="AlphaFoldDB" id="A0AAD9DV64"/>